<dbReference type="InterPro" id="IPR027417">
    <property type="entry name" value="P-loop_NTPase"/>
</dbReference>
<dbReference type="GO" id="GO:0043531">
    <property type="term" value="F:ADP binding"/>
    <property type="evidence" value="ECO:0007669"/>
    <property type="project" value="InterPro"/>
</dbReference>
<feature type="domain" description="Disease resistance protein winged helix" evidence="9">
    <location>
        <begin position="431"/>
        <end position="502"/>
    </location>
</feature>
<dbReference type="Gene3D" id="3.40.50.300">
    <property type="entry name" value="P-loop containing nucleotide triphosphate hydrolases"/>
    <property type="match status" value="1"/>
</dbReference>
<dbReference type="SUPFAM" id="SSF52540">
    <property type="entry name" value="P-loop containing nucleoside triphosphate hydrolases"/>
    <property type="match status" value="1"/>
</dbReference>
<reference evidence="11" key="2">
    <citation type="submission" date="2020-08" db="EMBL/GenBank/DDBJ databases">
        <title>Plant Genome Project.</title>
        <authorList>
            <person name="Zhang R.-G."/>
        </authorList>
    </citation>
    <scope>NUCLEOTIDE SEQUENCE</scope>
    <source>
        <strain evidence="11">Huo1</strain>
        <tissue evidence="11">Leaf</tissue>
    </source>
</reference>
<dbReference type="Pfam" id="PF25019">
    <property type="entry name" value="LRR_R13L1-DRL21"/>
    <property type="match status" value="1"/>
</dbReference>
<evidence type="ECO:0000256" key="1">
    <source>
        <dbReference type="ARBA" id="ARBA00008894"/>
    </source>
</evidence>
<feature type="domain" description="Disease resistance N-terminal" evidence="8">
    <location>
        <begin position="8"/>
        <end position="94"/>
    </location>
</feature>
<dbReference type="Pfam" id="PF18052">
    <property type="entry name" value="Rx_N"/>
    <property type="match status" value="1"/>
</dbReference>
<organism evidence="11">
    <name type="scientific">Salvia splendens</name>
    <name type="common">Scarlet sage</name>
    <dbReference type="NCBI Taxonomy" id="180675"/>
    <lineage>
        <taxon>Eukaryota</taxon>
        <taxon>Viridiplantae</taxon>
        <taxon>Streptophyta</taxon>
        <taxon>Embryophyta</taxon>
        <taxon>Tracheophyta</taxon>
        <taxon>Spermatophyta</taxon>
        <taxon>Magnoliopsida</taxon>
        <taxon>eudicotyledons</taxon>
        <taxon>Gunneridae</taxon>
        <taxon>Pentapetalae</taxon>
        <taxon>asterids</taxon>
        <taxon>lamiids</taxon>
        <taxon>Lamiales</taxon>
        <taxon>Lamiaceae</taxon>
        <taxon>Nepetoideae</taxon>
        <taxon>Mentheae</taxon>
        <taxon>Salviinae</taxon>
        <taxon>Salvia</taxon>
        <taxon>Salvia subgen. Calosphace</taxon>
        <taxon>core Calosphace</taxon>
    </lineage>
</organism>
<proteinExistence type="inferred from homology"/>
<evidence type="ECO:0000313" key="12">
    <source>
        <dbReference type="Proteomes" id="UP000298416"/>
    </source>
</evidence>
<evidence type="ECO:0000259" key="9">
    <source>
        <dbReference type="Pfam" id="PF23559"/>
    </source>
</evidence>
<name>A0A8X8WIQ2_SALSN</name>
<sequence>MEGVSSAAIEVLVQNLINLVKDEFSLLRGLDKDAHQLQRTLGMIQAYLIDAEKKSITQESVKIWLRELEAVAFDADNVLDELSYLLLHKKVKKMKTPKGKDKVLSCFSSFNGILRRRDMAHTIKQIILDFECMNKRATDLGLQSMVVNALAAVTHTSIETDSFSLDPIFIGRDDDVPKLVDMLTQTLPRERMFSILALVGMGGMGKTTLTRKLFNHERLKVRFGSLIWVHVSQNFDPVSLFNKILCKLTKKTSNGVESRDNILEKLQEALKGKTYLLVLDDVWNDDVMKWEDFINSILGVTSTKGNGIIITTRSQKVASIVNSFHIHLLNGLSDEDCWSIIKAKTFDENGEVPSAFEMIGRKIAKRCQGLPLATNVVGGVLRGKSVEEWCFINENWVSDGEGGDNISNILKMSFDHLSSPSLKKCFSFCSVFPKGREIKKHDLIELWMAEGFLQPSERDDMECVGNMFFNVLLQNSLLQVANKDDYGNVSECVMHDLVHDLASSTLANNEGGSTPLRYMFLNEEASPIPKKVAKHMRTLFLKCETSGTKLSDFECLHSLTLSGGYKELPNSIRGLVHLRNLNISNSNIVKLPKWIGELHHLQTLRASRYIDELPSTLKYMFNIRHLHIYSNTKLPAEIGRLTNLQTLPHFTVDKEKGYQIEELGSLKNLKGTLVICNMEMVRDKEEALKANMFQKPNLFDLVFEWSDDREDERNDESVLEGLQPNANLKKLEISGFKGKRFPTWSEKMTVRDGPQGPWVPLPNLIQITISDCSEIEEIPTLEHLPNLKSLSLKKLKKVRFINASFNHLTSLEIRELEALECLPEWLFYNNQNLTFLNISKCRVLKELPDGLNTLHSLESLYISDCENLKSIGNPSGEARQSQGILRRLSIRRCGELMELPCEMLESWAPTIEDLVLEGLRRLKNLPMLIDCLAKSSRRLIQLTIRGVPKLKGASSGSVESWDLSSLKSLSMDVSVEWTREDSVGIAETVEGMLQTCSNSLRYLSLKGMENWEWLPQSIQHLTVVYSLELENIGVEELPQWLGNLSSLRWLYLWNCNKLKRLPSVDTLKYLEISDCPELRIDLEWRSHHRHLEIKVDGQLV</sequence>
<dbReference type="InterPro" id="IPR032675">
    <property type="entry name" value="LRR_dom_sf"/>
</dbReference>
<dbReference type="PRINTS" id="PR00364">
    <property type="entry name" value="DISEASERSIST"/>
</dbReference>
<dbReference type="Gene3D" id="1.20.5.4130">
    <property type="match status" value="1"/>
</dbReference>
<dbReference type="Gene3D" id="1.10.10.10">
    <property type="entry name" value="Winged helix-like DNA-binding domain superfamily/Winged helix DNA-binding domain"/>
    <property type="match status" value="1"/>
</dbReference>
<dbReference type="GO" id="GO:0051707">
    <property type="term" value="P:response to other organism"/>
    <property type="evidence" value="ECO:0007669"/>
    <property type="project" value="UniProtKB-ARBA"/>
</dbReference>
<keyword evidence="2" id="KW-0433">Leucine-rich repeat</keyword>
<dbReference type="InterPro" id="IPR058922">
    <property type="entry name" value="WHD_DRP"/>
</dbReference>
<evidence type="ECO:0000256" key="6">
    <source>
        <dbReference type="ARBA" id="ARBA00022840"/>
    </source>
</evidence>
<feature type="domain" description="R13L1/DRL21-like LRR repeat region" evidence="10">
    <location>
        <begin position="660"/>
        <end position="794"/>
    </location>
</feature>
<dbReference type="InterPro" id="IPR002182">
    <property type="entry name" value="NB-ARC"/>
</dbReference>
<dbReference type="FunFam" id="1.10.10.10:FF:000322">
    <property type="entry name" value="Probable disease resistance protein At1g63360"/>
    <property type="match status" value="1"/>
</dbReference>
<comment type="caution">
    <text evidence="11">The sequence shown here is derived from an EMBL/GenBank/DDBJ whole genome shotgun (WGS) entry which is preliminary data.</text>
</comment>
<reference evidence="11" key="1">
    <citation type="submission" date="2018-01" db="EMBL/GenBank/DDBJ databases">
        <authorList>
            <person name="Mao J.F."/>
        </authorList>
    </citation>
    <scope>NUCLEOTIDE SEQUENCE</scope>
    <source>
        <strain evidence="11">Huo1</strain>
        <tissue evidence="11">Leaf</tissue>
    </source>
</reference>
<dbReference type="Pfam" id="PF00931">
    <property type="entry name" value="NB-ARC"/>
    <property type="match status" value="1"/>
</dbReference>
<dbReference type="PANTHER" id="PTHR36766">
    <property type="entry name" value="PLANT BROAD-SPECTRUM MILDEW RESISTANCE PROTEIN RPW8"/>
    <property type="match status" value="1"/>
</dbReference>
<dbReference type="InterPro" id="IPR041118">
    <property type="entry name" value="Rx_N"/>
</dbReference>
<dbReference type="GO" id="GO:0006952">
    <property type="term" value="P:defense response"/>
    <property type="evidence" value="ECO:0007669"/>
    <property type="project" value="UniProtKB-KW"/>
</dbReference>
<evidence type="ECO:0000256" key="5">
    <source>
        <dbReference type="ARBA" id="ARBA00022821"/>
    </source>
</evidence>
<dbReference type="InterPro" id="IPR036388">
    <property type="entry name" value="WH-like_DNA-bd_sf"/>
</dbReference>
<evidence type="ECO:0000259" key="8">
    <source>
        <dbReference type="Pfam" id="PF18052"/>
    </source>
</evidence>
<dbReference type="Proteomes" id="UP000298416">
    <property type="component" value="Unassembled WGS sequence"/>
</dbReference>
<dbReference type="InterPro" id="IPR056789">
    <property type="entry name" value="LRR_R13L1-DRL21"/>
</dbReference>
<dbReference type="GO" id="GO:0005524">
    <property type="term" value="F:ATP binding"/>
    <property type="evidence" value="ECO:0007669"/>
    <property type="project" value="UniProtKB-KW"/>
</dbReference>
<dbReference type="SUPFAM" id="SSF52058">
    <property type="entry name" value="L domain-like"/>
    <property type="match status" value="1"/>
</dbReference>
<dbReference type="AlphaFoldDB" id="A0A8X8WIQ2"/>
<keyword evidence="12" id="KW-1185">Reference proteome</keyword>
<dbReference type="InterPro" id="IPR042197">
    <property type="entry name" value="Apaf_helical"/>
</dbReference>
<accession>A0A8X8WIQ2</accession>
<dbReference type="Pfam" id="PF23559">
    <property type="entry name" value="WHD_DRP"/>
    <property type="match status" value="1"/>
</dbReference>
<dbReference type="PANTHER" id="PTHR36766:SF70">
    <property type="entry name" value="DISEASE RESISTANCE PROTEIN RGA4"/>
    <property type="match status" value="1"/>
</dbReference>
<evidence type="ECO:0000256" key="3">
    <source>
        <dbReference type="ARBA" id="ARBA00022737"/>
    </source>
</evidence>
<dbReference type="Gene3D" id="3.80.10.10">
    <property type="entry name" value="Ribonuclease Inhibitor"/>
    <property type="match status" value="3"/>
</dbReference>
<evidence type="ECO:0008006" key="13">
    <source>
        <dbReference type="Google" id="ProtNLM"/>
    </source>
</evidence>
<evidence type="ECO:0000259" key="10">
    <source>
        <dbReference type="Pfam" id="PF25019"/>
    </source>
</evidence>
<evidence type="ECO:0000259" key="7">
    <source>
        <dbReference type="Pfam" id="PF00931"/>
    </source>
</evidence>
<evidence type="ECO:0000256" key="2">
    <source>
        <dbReference type="ARBA" id="ARBA00022614"/>
    </source>
</evidence>
<feature type="domain" description="NB-ARC" evidence="7">
    <location>
        <begin position="179"/>
        <end position="349"/>
    </location>
</feature>
<dbReference type="EMBL" id="PNBA02000017">
    <property type="protein sequence ID" value="KAG6395421.1"/>
    <property type="molecule type" value="Genomic_DNA"/>
</dbReference>
<evidence type="ECO:0000256" key="4">
    <source>
        <dbReference type="ARBA" id="ARBA00022741"/>
    </source>
</evidence>
<keyword evidence="4" id="KW-0547">Nucleotide-binding</keyword>
<evidence type="ECO:0000313" key="11">
    <source>
        <dbReference type="EMBL" id="KAG6395421.1"/>
    </source>
</evidence>
<gene>
    <name evidence="11" type="ORF">SASPL_146066</name>
</gene>
<protein>
    <recommendedName>
        <fullName evidence="13">Disease resistance protein RPM1</fullName>
    </recommendedName>
</protein>
<keyword evidence="5" id="KW-0611">Plant defense</keyword>
<comment type="similarity">
    <text evidence="1">Belongs to the disease resistance NB-LRR family.</text>
</comment>
<keyword evidence="3" id="KW-0677">Repeat</keyword>
<keyword evidence="6" id="KW-0067">ATP-binding</keyword>
<dbReference type="Gene3D" id="1.10.8.430">
    <property type="entry name" value="Helical domain of apoptotic protease-activating factors"/>
    <property type="match status" value="1"/>
</dbReference>